<dbReference type="GO" id="GO:0046872">
    <property type="term" value="F:metal ion binding"/>
    <property type="evidence" value="ECO:0007669"/>
    <property type="project" value="UniProtKB-KW"/>
</dbReference>
<evidence type="ECO:0000313" key="10">
    <source>
        <dbReference type="Proteomes" id="UP000285961"/>
    </source>
</evidence>
<keyword evidence="4" id="KW-0677">Repeat</keyword>
<dbReference type="PROSITE" id="PS00198">
    <property type="entry name" value="4FE4S_FER_1"/>
    <property type="match status" value="1"/>
</dbReference>
<feature type="domain" description="4Fe-4S ferredoxin-type" evidence="8">
    <location>
        <begin position="84"/>
        <end position="113"/>
    </location>
</feature>
<evidence type="ECO:0000256" key="4">
    <source>
        <dbReference type="ARBA" id="ARBA00022737"/>
    </source>
</evidence>
<keyword evidence="7" id="KW-0411">Iron-sulfur</keyword>
<dbReference type="InterPro" id="IPR017896">
    <property type="entry name" value="4Fe4S_Fe-S-bd"/>
</dbReference>
<reference evidence="9 10" key="1">
    <citation type="journal article" date="2017" name="ISME J.">
        <title>Energy and carbon metabolisms in a deep terrestrial subsurface fluid microbial community.</title>
        <authorList>
            <person name="Momper L."/>
            <person name="Jungbluth S.P."/>
            <person name="Lee M.D."/>
            <person name="Amend J.P."/>
        </authorList>
    </citation>
    <scope>NUCLEOTIDE SEQUENCE [LARGE SCALE GENOMIC DNA]</scope>
    <source>
        <strain evidence="9">SURF_17</strain>
    </source>
</reference>
<evidence type="ECO:0000259" key="8">
    <source>
        <dbReference type="PROSITE" id="PS51379"/>
    </source>
</evidence>
<dbReference type="EMBL" id="QZKI01000142">
    <property type="protein sequence ID" value="RJP64284.1"/>
    <property type="molecule type" value="Genomic_DNA"/>
</dbReference>
<proteinExistence type="predicted"/>
<dbReference type="GO" id="GO:0051539">
    <property type="term" value="F:4 iron, 4 sulfur cluster binding"/>
    <property type="evidence" value="ECO:0007669"/>
    <property type="project" value="UniProtKB-KW"/>
</dbReference>
<keyword evidence="2" id="KW-0004">4Fe-4S</keyword>
<keyword evidence="3" id="KW-0479">Metal-binding</keyword>
<keyword evidence="1" id="KW-0813">Transport</keyword>
<keyword evidence="5" id="KW-0249">Electron transport</keyword>
<protein>
    <submittedName>
        <fullName evidence="9">4Fe-4S dicluster domain-containing protein</fullName>
    </submittedName>
</protein>
<dbReference type="AlphaFoldDB" id="A0A419ENQ3"/>
<dbReference type="PANTHER" id="PTHR43177">
    <property type="entry name" value="PROTEIN NRFC"/>
    <property type="match status" value="1"/>
</dbReference>
<dbReference type="Gene3D" id="3.30.70.20">
    <property type="match status" value="2"/>
</dbReference>
<evidence type="ECO:0000256" key="5">
    <source>
        <dbReference type="ARBA" id="ARBA00022982"/>
    </source>
</evidence>
<accession>A0A419ENQ3</accession>
<dbReference type="SUPFAM" id="SSF54862">
    <property type="entry name" value="4Fe-4S ferredoxins"/>
    <property type="match status" value="1"/>
</dbReference>
<evidence type="ECO:0000256" key="6">
    <source>
        <dbReference type="ARBA" id="ARBA00023004"/>
    </source>
</evidence>
<dbReference type="Proteomes" id="UP000285961">
    <property type="component" value="Unassembled WGS sequence"/>
</dbReference>
<name>A0A419ENQ3_9BACT</name>
<keyword evidence="6" id="KW-0408">Iron</keyword>
<dbReference type="InterPro" id="IPR050954">
    <property type="entry name" value="ET_IronSulfur_Cluster-Binding"/>
</dbReference>
<feature type="domain" description="4Fe-4S ferredoxin-type" evidence="8">
    <location>
        <begin position="2"/>
        <end position="31"/>
    </location>
</feature>
<evidence type="ECO:0000256" key="2">
    <source>
        <dbReference type="ARBA" id="ARBA00022485"/>
    </source>
</evidence>
<gene>
    <name evidence="9" type="ORF">C4532_19505</name>
</gene>
<dbReference type="PROSITE" id="PS51379">
    <property type="entry name" value="4FE4S_FER_2"/>
    <property type="match status" value="2"/>
</dbReference>
<comment type="caution">
    <text evidence="9">The sequence shown here is derived from an EMBL/GenBank/DDBJ whole genome shotgun (WGS) entry which is preliminary data.</text>
</comment>
<dbReference type="InterPro" id="IPR017900">
    <property type="entry name" value="4Fe4S_Fe_S_CS"/>
</dbReference>
<evidence type="ECO:0000256" key="3">
    <source>
        <dbReference type="ARBA" id="ARBA00022723"/>
    </source>
</evidence>
<organism evidence="9 10">
    <name type="scientific">Candidatus Abyssobacteria bacterium SURF_17</name>
    <dbReference type="NCBI Taxonomy" id="2093361"/>
    <lineage>
        <taxon>Bacteria</taxon>
        <taxon>Pseudomonadati</taxon>
        <taxon>Candidatus Hydrogenedentota</taxon>
        <taxon>Candidatus Abyssobacteria</taxon>
    </lineage>
</organism>
<dbReference type="PANTHER" id="PTHR43177:SF5">
    <property type="entry name" value="ANAEROBIC DIMETHYL SULFOXIDE REDUCTASE CHAIN B-RELATED"/>
    <property type="match status" value="1"/>
</dbReference>
<dbReference type="CDD" id="cd16374">
    <property type="entry name" value="DMSOR_beta_like"/>
    <property type="match status" value="1"/>
</dbReference>
<dbReference type="Pfam" id="PF13247">
    <property type="entry name" value="Fer4_11"/>
    <property type="match status" value="1"/>
</dbReference>
<sequence>MRKVIVHPERCVGCMQCMFACAVAHSRGKTPMTASTERPVPRPRVHVGAGLYGEGFPNRCRHCDPAPCMLACLPGAIYRDEKTDSVLIDPDVCINCASCAMACPFGVIRYHQDRVASPGKTIAVKCDNCVERQAEGLIPACVEVCKSGALTFEESDAAMKRRTDAVAHRFSVSIEEQEPVESPGFALLNTSKKAQHELETRYVPTGRPRRRSHE</sequence>
<evidence type="ECO:0000256" key="7">
    <source>
        <dbReference type="ARBA" id="ARBA00023014"/>
    </source>
</evidence>
<evidence type="ECO:0000256" key="1">
    <source>
        <dbReference type="ARBA" id="ARBA00022448"/>
    </source>
</evidence>
<evidence type="ECO:0000313" key="9">
    <source>
        <dbReference type="EMBL" id="RJP64284.1"/>
    </source>
</evidence>